<evidence type="ECO:0000313" key="2">
    <source>
        <dbReference type="RefSeq" id="XP_024939588.1"/>
    </source>
</evidence>
<reference evidence="2" key="1">
    <citation type="submission" date="2025-08" db="UniProtKB">
        <authorList>
            <consortium name="RefSeq"/>
        </authorList>
    </citation>
    <scope>IDENTIFICATION</scope>
</reference>
<name>A0AAJ7W029_CEPCN</name>
<sequence>MCVQNQALRPKLLRQMAASGTCFRRKILKIMQSYYKREEFSDLRQCYYILPTGGDNGIRKEEEEGKFAALSTSKILQSAIGRLGSDGVKRSLLIKQTYSR</sequence>
<accession>A0AAJ7W029</accession>
<evidence type="ECO:0000313" key="1">
    <source>
        <dbReference type="Proteomes" id="UP000694920"/>
    </source>
</evidence>
<organism evidence="1 2">
    <name type="scientific">Cephus cinctus</name>
    <name type="common">Wheat stem sawfly</name>
    <dbReference type="NCBI Taxonomy" id="211228"/>
    <lineage>
        <taxon>Eukaryota</taxon>
        <taxon>Metazoa</taxon>
        <taxon>Ecdysozoa</taxon>
        <taxon>Arthropoda</taxon>
        <taxon>Hexapoda</taxon>
        <taxon>Insecta</taxon>
        <taxon>Pterygota</taxon>
        <taxon>Neoptera</taxon>
        <taxon>Endopterygota</taxon>
        <taxon>Hymenoptera</taxon>
        <taxon>Cephoidea</taxon>
        <taxon>Cephidae</taxon>
        <taxon>Cephus</taxon>
    </lineage>
</organism>
<keyword evidence="1" id="KW-1185">Reference proteome</keyword>
<protein>
    <submittedName>
        <fullName evidence="2">Uncharacterized protein LOC112494185</fullName>
    </submittedName>
</protein>
<dbReference type="AlphaFoldDB" id="A0AAJ7W029"/>
<dbReference type="KEGG" id="ccin:112494185"/>
<gene>
    <name evidence="2" type="primary">LOC112494185</name>
</gene>
<proteinExistence type="predicted"/>
<dbReference type="RefSeq" id="XP_024939588.1">
    <property type="nucleotide sequence ID" value="XM_025083820.1"/>
</dbReference>
<dbReference type="Proteomes" id="UP000694920">
    <property type="component" value="Unplaced"/>
</dbReference>
<dbReference type="GeneID" id="112494185"/>